<proteinExistence type="predicted"/>
<keyword evidence="1" id="KW-0812">Transmembrane</keyword>
<keyword evidence="1" id="KW-1133">Transmembrane helix</keyword>
<evidence type="ECO:0000313" key="2">
    <source>
        <dbReference type="EMBL" id="OLP72965.1"/>
    </source>
</evidence>
<comment type="caution">
    <text evidence="2">The sequence shown here is derived from an EMBL/GenBank/DDBJ whole genome shotgun (WGS) entry which is preliminary data.</text>
</comment>
<organism evidence="2 3">
    <name type="scientific">Symbiodinium microadriaticum</name>
    <name type="common">Dinoflagellate</name>
    <name type="synonym">Zooxanthella microadriatica</name>
    <dbReference type="NCBI Taxonomy" id="2951"/>
    <lineage>
        <taxon>Eukaryota</taxon>
        <taxon>Sar</taxon>
        <taxon>Alveolata</taxon>
        <taxon>Dinophyceae</taxon>
        <taxon>Suessiales</taxon>
        <taxon>Symbiodiniaceae</taxon>
        <taxon>Symbiodinium</taxon>
    </lineage>
</organism>
<protein>
    <submittedName>
        <fullName evidence="2">Uncharacterized protein</fullName>
    </submittedName>
</protein>
<keyword evidence="1" id="KW-0472">Membrane</keyword>
<accession>A0A1Q9BQK2</accession>
<feature type="transmembrane region" description="Helical" evidence="1">
    <location>
        <begin position="20"/>
        <end position="38"/>
    </location>
</feature>
<evidence type="ECO:0000313" key="3">
    <source>
        <dbReference type="Proteomes" id="UP000186817"/>
    </source>
</evidence>
<reference evidence="2 3" key="1">
    <citation type="submission" date="2016-02" db="EMBL/GenBank/DDBJ databases">
        <title>Genome analysis of coral dinoflagellate symbionts highlights evolutionary adaptations to a symbiotic lifestyle.</title>
        <authorList>
            <person name="Aranda M."/>
            <person name="Li Y."/>
            <person name="Liew Y.J."/>
            <person name="Baumgarten S."/>
            <person name="Simakov O."/>
            <person name="Wilson M."/>
            <person name="Piel J."/>
            <person name="Ashoor H."/>
            <person name="Bougouffa S."/>
            <person name="Bajic V.B."/>
            <person name="Ryu T."/>
            <person name="Ravasi T."/>
            <person name="Bayer T."/>
            <person name="Micklem G."/>
            <person name="Kim H."/>
            <person name="Bhak J."/>
            <person name="Lajeunesse T.C."/>
            <person name="Voolstra C.R."/>
        </authorList>
    </citation>
    <scope>NUCLEOTIDE SEQUENCE [LARGE SCALE GENOMIC DNA]</scope>
    <source>
        <strain evidence="2 3">CCMP2467</strain>
    </source>
</reference>
<keyword evidence="3" id="KW-1185">Reference proteome</keyword>
<gene>
    <name evidence="2" type="ORF">AK812_SmicGene47992</name>
</gene>
<sequence>MDVSTYCVMLGMRGERSVEIVMLLLAYKALCPSGIILLQ</sequence>
<evidence type="ECO:0000256" key="1">
    <source>
        <dbReference type="SAM" id="Phobius"/>
    </source>
</evidence>
<dbReference type="AlphaFoldDB" id="A0A1Q9BQK2"/>
<name>A0A1Q9BQK2_SYMMI</name>
<dbReference type="Proteomes" id="UP000186817">
    <property type="component" value="Unassembled WGS sequence"/>
</dbReference>
<feature type="non-terminal residue" evidence="2">
    <location>
        <position position="39"/>
    </location>
</feature>
<dbReference type="EMBL" id="LSRX01006827">
    <property type="protein sequence ID" value="OLP72965.1"/>
    <property type="molecule type" value="Genomic_DNA"/>
</dbReference>